<keyword evidence="1" id="KW-0732">Signal</keyword>
<dbReference type="EMBL" id="CP063145">
    <property type="protein sequence ID" value="QOR72937.1"/>
    <property type="molecule type" value="Genomic_DNA"/>
</dbReference>
<evidence type="ECO:0000313" key="3">
    <source>
        <dbReference type="EMBL" id="QOR72937.1"/>
    </source>
</evidence>
<gene>
    <name evidence="3" type="ORF">IMZ16_05150</name>
</gene>
<reference evidence="3 4" key="1">
    <citation type="submission" date="2020-10" db="EMBL/GenBank/DDBJ databases">
        <title>Complete genome of Cruoricapor ignavus strain M1214 isolated from the blood culture of a febrile patient.</title>
        <authorList>
            <person name="Guglielmino C.J.D."/>
        </authorList>
    </citation>
    <scope>NUCLEOTIDE SEQUENCE [LARGE SCALE GENOMIC DNA]</scope>
    <source>
        <strain evidence="3 4">M1214</strain>
    </source>
</reference>
<evidence type="ECO:0000313" key="4">
    <source>
        <dbReference type="Proteomes" id="UP000593605"/>
    </source>
</evidence>
<feature type="domain" description="Secretion system C-terminal sorting" evidence="2">
    <location>
        <begin position="201"/>
        <end position="269"/>
    </location>
</feature>
<organism evidence="3 4">
    <name type="scientific">Cruoricaptor ignavus</name>
    <dbReference type="NCBI Taxonomy" id="1118202"/>
    <lineage>
        <taxon>Bacteria</taxon>
        <taxon>Pseudomonadati</taxon>
        <taxon>Bacteroidota</taxon>
        <taxon>Flavobacteriia</taxon>
        <taxon>Flavobacteriales</taxon>
        <taxon>Weeksellaceae</taxon>
        <taxon>Cruoricaptor</taxon>
    </lineage>
</organism>
<proteinExistence type="predicted"/>
<protein>
    <submittedName>
        <fullName evidence="3">T9SS type A sorting domain-containing protein</fullName>
    </submittedName>
</protein>
<dbReference type="KEGG" id="civ:IMZ16_05150"/>
<dbReference type="Pfam" id="PF18962">
    <property type="entry name" value="Por_Secre_tail"/>
    <property type="match status" value="1"/>
</dbReference>
<sequence length="271" mass="30045">MKGQKDNEWVFSWQRPTQAEMDAIQISRDKASTGSQSLKIAYNSKSPASSTNATYEITHLYKTKLDANDAAFSVDVYLTDASKTFHTIFGEGEKETAFRVNFKGGEVYVLTKSDESLVYAGKWNANKWMKLKVESLNGKLNYYLDGKLIKSVPAITKEKWTMTSFAHNNASGDAYFDNVKYGSTKSLAVTEIQKGENRLVINPNPASEFINIKSGGYNLEAYKIYSSDGKLVLEGTKPAERISVSSLPKGVYILTAQTADGQSISSKFIKK</sequence>
<dbReference type="InterPro" id="IPR026444">
    <property type="entry name" value="Secre_tail"/>
</dbReference>
<dbReference type="RefSeq" id="WP_193439167.1">
    <property type="nucleotide sequence ID" value="NZ_CP063145.1"/>
</dbReference>
<name>A0A7M1T0Y6_9FLAO</name>
<dbReference type="Proteomes" id="UP000593605">
    <property type="component" value="Chromosome"/>
</dbReference>
<evidence type="ECO:0000256" key="1">
    <source>
        <dbReference type="ARBA" id="ARBA00022729"/>
    </source>
</evidence>
<dbReference type="AlphaFoldDB" id="A0A7M1T0Y6"/>
<dbReference type="Gene3D" id="2.60.120.560">
    <property type="entry name" value="Exo-inulinase, domain 1"/>
    <property type="match status" value="1"/>
</dbReference>
<evidence type="ECO:0000259" key="2">
    <source>
        <dbReference type="Pfam" id="PF18962"/>
    </source>
</evidence>
<dbReference type="NCBIfam" id="TIGR04183">
    <property type="entry name" value="Por_Secre_tail"/>
    <property type="match status" value="1"/>
</dbReference>
<accession>A0A7M1T0Y6</accession>